<evidence type="ECO:0000313" key="2">
    <source>
        <dbReference type="EMBL" id="GIJ73263.1"/>
    </source>
</evidence>
<name>A0A8J4A1V6_9ACTN</name>
<evidence type="ECO:0000313" key="3">
    <source>
        <dbReference type="Proteomes" id="UP000635606"/>
    </source>
</evidence>
<dbReference type="EMBL" id="BOPH01000112">
    <property type="protein sequence ID" value="GIJ73263.1"/>
    <property type="molecule type" value="Genomic_DNA"/>
</dbReference>
<dbReference type="Proteomes" id="UP000635606">
    <property type="component" value="Unassembled WGS sequence"/>
</dbReference>
<keyword evidence="3" id="KW-1185">Reference proteome</keyword>
<gene>
    <name evidence="2" type="ORF">Voc01_081800</name>
</gene>
<feature type="region of interest" description="Disordered" evidence="1">
    <location>
        <begin position="145"/>
        <end position="208"/>
    </location>
</feature>
<feature type="compositionally biased region" description="Gly residues" evidence="1">
    <location>
        <begin position="145"/>
        <end position="156"/>
    </location>
</feature>
<organism evidence="2 3">
    <name type="scientific">Virgisporangium ochraceum</name>
    <dbReference type="NCBI Taxonomy" id="65505"/>
    <lineage>
        <taxon>Bacteria</taxon>
        <taxon>Bacillati</taxon>
        <taxon>Actinomycetota</taxon>
        <taxon>Actinomycetes</taxon>
        <taxon>Micromonosporales</taxon>
        <taxon>Micromonosporaceae</taxon>
        <taxon>Virgisporangium</taxon>
    </lineage>
</organism>
<evidence type="ECO:0000256" key="1">
    <source>
        <dbReference type="SAM" id="MobiDB-lite"/>
    </source>
</evidence>
<comment type="caution">
    <text evidence="2">The sequence shown here is derived from an EMBL/GenBank/DDBJ whole genome shotgun (WGS) entry which is preliminary data.</text>
</comment>
<sequence length="208" mass="22278">MILTGSVVVALAAVVGVLSALLTDRVRAARDRARGPDRELRARRLDAYAPLYRRVGALSRYRVTASPRAALPTWSDGLHAWYFDEAAGLLLSDDAHRRFLDLLDVLADTAADDTHGPRLVEAEADRLWRAGEALLRRLAADVSGGRAGDAGAGGRGVAAPQPPLLPEPPRPPAARGPGEPVLPVTPPRPPRPREESRPALALQVRDIT</sequence>
<feature type="compositionally biased region" description="Pro residues" evidence="1">
    <location>
        <begin position="160"/>
        <end position="174"/>
    </location>
</feature>
<reference evidence="2" key="1">
    <citation type="submission" date="2021-01" db="EMBL/GenBank/DDBJ databases">
        <title>Whole genome shotgun sequence of Virgisporangium ochraceum NBRC 16418.</title>
        <authorList>
            <person name="Komaki H."/>
            <person name="Tamura T."/>
        </authorList>
    </citation>
    <scope>NUCLEOTIDE SEQUENCE</scope>
    <source>
        <strain evidence="2">NBRC 16418</strain>
    </source>
</reference>
<accession>A0A8J4A1V6</accession>
<dbReference type="AlphaFoldDB" id="A0A8J4A1V6"/>
<proteinExistence type="predicted"/>
<protein>
    <submittedName>
        <fullName evidence="2">Uncharacterized protein</fullName>
    </submittedName>
</protein>